<dbReference type="CDD" id="cd03469">
    <property type="entry name" value="Rieske_RO_Alpha_N"/>
    <property type="match status" value="1"/>
</dbReference>
<dbReference type="Proteomes" id="UP000095038">
    <property type="component" value="Unassembled WGS sequence"/>
</dbReference>
<dbReference type="InParanoid" id="A0A1D2VBV7"/>
<gene>
    <name evidence="7" type="ORF">ASCRUDRAFT_49405</name>
</gene>
<name>A0A1D2VBV7_9ASCO</name>
<evidence type="ECO:0000256" key="5">
    <source>
        <dbReference type="ARBA" id="ARBA00023014"/>
    </source>
</evidence>
<feature type="domain" description="Rieske" evidence="6">
    <location>
        <begin position="43"/>
        <end position="121"/>
    </location>
</feature>
<evidence type="ECO:0000259" key="6">
    <source>
        <dbReference type="PROSITE" id="PS51296"/>
    </source>
</evidence>
<dbReference type="SUPFAM" id="SSF55961">
    <property type="entry name" value="Bet v1-like"/>
    <property type="match status" value="1"/>
</dbReference>
<keyword evidence="2" id="KW-0479">Metal-binding</keyword>
<dbReference type="OrthoDB" id="426882at2759"/>
<dbReference type="SUPFAM" id="SSF50022">
    <property type="entry name" value="ISP domain"/>
    <property type="match status" value="1"/>
</dbReference>
<sequence>MSTAKVANLPISSNTIIDESPISFPAEELFELEKRAILNQSWLYIAHSSQLKKAGDYCSFSLAGIQFFLIKNKQNQINCFHNVCRHRAYPVIRKEKGSSIILGCKYHGWSYNTDGLLTKAPHFNNVDGFVKSENSLYKINTHVTSQGLVFINFDRSAENNLPIYSFDQFFNSFESKLADFDINDYTYTTSYTLEGDFNWKAYLHSNDHFTFNQSNDSHFKSINHFLKNTVQYNPLQHESTQQSTATKSWFGWGSSVETNKVSSPQSESKTDIFTGTSFILFPLSSINVFGPAWYSLKISPVSHNKTTLQYDIYSKNDISDFKKNEFIEFIKQYELRKFNHCLKMAHSSDARDESIVFQQTKNHFELENKNGSPINPAFVGGKAPSKTSQELDELCKQVECQ</sequence>
<keyword evidence="1" id="KW-0001">2Fe-2S</keyword>
<dbReference type="PANTHER" id="PTHR43756">
    <property type="entry name" value="CHOLINE MONOOXYGENASE, CHLOROPLASTIC"/>
    <property type="match status" value="1"/>
</dbReference>
<dbReference type="PROSITE" id="PS51296">
    <property type="entry name" value="RIESKE"/>
    <property type="match status" value="1"/>
</dbReference>
<feature type="non-terminal residue" evidence="7">
    <location>
        <position position="401"/>
    </location>
</feature>
<keyword evidence="5" id="KW-0411">Iron-sulfur</keyword>
<organism evidence="7 8">
    <name type="scientific">Ascoidea rubescens DSM 1968</name>
    <dbReference type="NCBI Taxonomy" id="1344418"/>
    <lineage>
        <taxon>Eukaryota</taxon>
        <taxon>Fungi</taxon>
        <taxon>Dikarya</taxon>
        <taxon>Ascomycota</taxon>
        <taxon>Saccharomycotina</taxon>
        <taxon>Saccharomycetes</taxon>
        <taxon>Ascoideaceae</taxon>
        <taxon>Ascoidea</taxon>
    </lineage>
</organism>
<dbReference type="PANTHER" id="PTHR43756:SF5">
    <property type="entry name" value="CHOLINE MONOOXYGENASE, CHLOROPLASTIC"/>
    <property type="match status" value="1"/>
</dbReference>
<proteinExistence type="predicted"/>
<dbReference type="InterPro" id="IPR017941">
    <property type="entry name" value="Rieske_2Fe-2S"/>
</dbReference>
<dbReference type="Pfam" id="PF00355">
    <property type="entry name" value="Rieske"/>
    <property type="match status" value="1"/>
</dbReference>
<dbReference type="PRINTS" id="PR00090">
    <property type="entry name" value="RNGDIOXGNASE"/>
</dbReference>
<dbReference type="GO" id="GO:0016491">
    <property type="term" value="F:oxidoreductase activity"/>
    <property type="evidence" value="ECO:0007669"/>
    <property type="project" value="UniProtKB-KW"/>
</dbReference>
<dbReference type="RefSeq" id="XP_020045423.1">
    <property type="nucleotide sequence ID" value="XM_020191074.1"/>
</dbReference>
<dbReference type="STRING" id="1344418.A0A1D2VBV7"/>
<evidence type="ECO:0000256" key="1">
    <source>
        <dbReference type="ARBA" id="ARBA00022714"/>
    </source>
</evidence>
<evidence type="ECO:0000256" key="3">
    <source>
        <dbReference type="ARBA" id="ARBA00023002"/>
    </source>
</evidence>
<accession>A0A1D2VBV7</accession>
<dbReference type="Gene3D" id="2.102.10.10">
    <property type="entry name" value="Rieske [2Fe-2S] iron-sulphur domain"/>
    <property type="match status" value="1"/>
</dbReference>
<evidence type="ECO:0000313" key="8">
    <source>
        <dbReference type="Proteomes" id="UP000095038"/>
    </source>
</evidence>
<dbReference type="InterPro" id="IPR001663">
    <property type="entry name" value="Rng_hydr_dOase-A"/>
</dbReference>
<reference evidence="8" key="1">
    <citation type="submission" date="2016-05" db="EMBL/GenBank/DDBJ databases">
        <title>Comparative genomics of biotechnologically important yeasts.</title>
        <authorList>
            <consortium name="DOE Joint Genome Institute"/>
            <person name="Riley R."/>
            <person name="Haridas S."/>
            <person name="Wolfe K.H."/>
            <person name="Lopes M.R."/>
            <person name="Hittinger C.T."/>
            <person name="Goker M."/>
            <person name="Salamov A."/>
            <person name="Wisecaver J."/>
            <person name="Long T.M."/>
            <person name="Aerts A.L."/>
            <person name="Barry K."/>
            <person name="Choi C."/>
            <person name="Clum A."/>
            <person name="Coughlan A.Y."/>
            <person name="Deshpande S."/>
            <person name="Douglass A.P."/>
            <person name="Hanson S.J."/>
            <person name="Klenk H.-P."/>
            <person name="Labutti K."/>
            <person name="Lapidus A."/>
            <person name="Lindquist E."/>
            <person name="Lipzen A."/>
            <person name="Meier-Kolthoff J.P."/>
            <person name="Ohm R.A."/>
            <person name="Otillar R.P."/>
            <person name="Pangilinan J."/>
            <person name="Peng Y."/>
            <person name="Rokas A."/>
            <person name="Rosa C.A."/>
            <person name="Scheuner C."/>
            <person name="Sibirny A.A."/>
            <person name="Slot J.C."/>
            <person name="Stielow J.B."/>
            <person name="Sun H."/>
            <person name="Kurtzman C.P."/>
            <person name="Blackwell M."/>
            <person name="Grigoriev I.V."/>
            <person name="Jeffries T.W."/>
        </authorList>
    </citation>
    <scope>NUCLEOTIDE SEQUENCE [LARGE SCALE GENOMIC DNA]</scope>
    <source>
        <strain evidence="8">DSM 1968</strain>
    </source>
</reference>
<dbReference type="AlphaFoldDB" id="A0A1D2VBV7"/>
<protein>
    <submittedName>
        <fullName evidence="7">ISP domain-containing protein</fullName>
    </submittedName>
</protein>
<dbReference type="EMBL" id="KV454487">
    <property type="protein sequence ID" value="ODV59116.1"/>
    <property type="molecule type" value="Genomic_DNA"/>
</dbReference>
<keyword evidence="3" id="KW-0560">Oxidoreductase</keyword>
<keyword evidence="4" id="KW-0408">Iron</keyword>
<dbReference type="InterPro" id="IPR036922">
    <property type="entry name" value="Rieske_2Fe-2S_sf"/>
</dbReference>
<dbReference type="GO" id="GO:0051537">
    <property type="term" value="F:2 iron, 2 sulfur cluster binding"/>
    <property type="evidence" value="ECO:0007669"/>
    <property type="project" value="UniProtKB-KW"/>
</dbReference>
<evidence type="ECO:0000256" key="2">
    <source>
        <dbReference type="ARBA" id="ARBA00022723"/>
    </source>
</evidence>
<dbReference type="GO" id="GO:0046872">
    <property type="term" value="F:metal ion binding"/>
    <property type="evidence" value="ECO:0007669"/>
    <property type="project" value="UniProtKB-KW"/>
</dbReference>
<dbReference type="Gene3D" id="3.90.380.10">
    <property type="entry name" value="Naphthalene 1,2-dioxygenase Alpha Subunit, Chain A, domain 1"/>
    <property type="match status" value="1"/>
</dbReference>
<keyword evidence="8" id="KW-1185">Reference proteome</keyword>
<dbReference type="GeneID" id="30964710"/>
<evidence type="ECO:0000256" key="4">
    <source>
        <dbReference type="ARBA" id="ARBA00023004"/>
    </source>
</evidence>
<evidence type="ECO:0000313" key="7">
    <source>
        <dbReference type="EMBL" id="ODV59116.1"/>
    </source>
</evidence>